<proteinExistence type="predicted"/>
<organism evidence="1 2">
    <name type="scientific">Clunio marinus</name>
    <dbReference type="NCBI Taxonomy" id="568069"/>
    <lineage>
        <taxon>Eukaryota</taxon>
        <taxon>Metazoa</taxon>
        <taxon>Ecdysozoa</taxon>
        <taxon>Arthropoda</taxon>
        <taxon>Hexapoda</taxon>
        <taxon>Insecta</taxon>
        <taxon>Pterygota</taxon>
        <taxon>Neoptera</taxon>
        <taxon>Endopterygota</taxon>
        <taxon>Diptera</taxon>
        <taxon>Nematocera</taxon>
        <taxon>Chironomoidea</taxon>
        <taxon>Chironomidae</taxon>
        <taxon>Clunio</taxon>
    </lineage>
</organism>
<reference evidence="1 2" key="1">
    <citation type="submission" date="2015-04" db="EMBL/GenBank/DDBJ databases">
        <authorList>
            <person name="Syromyatnikov M.Y."/>
            <person name="Popov V.N."/>
        </authorList>
    </citation>
    <scope>NUCLEOTIDE SEQUENCE [LARGE SCALE GENOMIC DNA]</scope>
</reference>
<keyword evidence="2" id="KW-1185">Reference proteome</keyword>
<name>A0A1J1J2C2_9DIPT</name>
<evidence type="ECO:0000313" key="1">
    <source>
        <dbReference type="EMBL" id="CRL05932.1"/>
    </source>
</evidence>
<dbReference type="Proteomes" id="UP000183832">
    <property type="component" value="Unassembled WGS sequence"/>
</dbReference>
<dbReference type="EMBL" id="CVRI01000066">
    <property type="protein sequence ID" value="CRL05932.1"/>
    <property type="molecule type" value="Genomic_DNA"/>
</dbReference>
<protein>
    <submittedName>
        <fullName evidence="1">CLUMA_CG019208, isoform A</fullName>
    </submittedName>
</protein>
<evidence type="ECO:0000313" key="2">
    <source>
        <dbReference type="Proteomes" id="UP000183832"/>
    </source>
</evidence>
<accession>A0A1J1J2C2</accession>
<dbReference type="AlphaFoldDB" id="A0A1J1J2C2"/>
<gene>
    <name evidence="1" type="ORF">CLUMA_CG019208</name>
</gene>
<sequence length="116" mass="13882">MKGRNERKNDRLMPGGSMYKEIVMFLHHKNFGFCSNANHNQPAYVNDELGSDEFKMRYNVARYIQAIKKIFFFSLWTKRRCFAIKKKEQSITLRLLYKILTIINLLHHSESKHKND</sequence>